<proteinExistence type="predicted"/>
<keyword evidence="3" id="KW-1185">Reference proteome</keyword>
<evidence type="ECO:0000256" key="1">
    <source>
        <dbReference type="SAM" id="MobiDB-lite"/>
    </source>
</evidence>
<sequence>MEPSPGSTGLEVESWRASKASQRRASAPGAVLPLQTPRIQGAAARTGRTQPRRAVRQESEHPREAVEGQLHYRPGGLGVLVCADSGAVWLSAAHATDQSALLGGALQPTICYFTKDDQSQGWLSTSS</sequence>
<protein>
    <submittedName>
        <fullName evidence="2">Uncharacterized protein</fullName>
    </submittedName>
</protein>
<dbReference type="Proteomes" id="UP001153269">
    <property type="component" value="Unassembled WGS sequence"/>
</dbReference>
<feature type="compositionally biased region" description="Basic and acidic residues" evidence="1">
    <location>
        <begin position="55"/>
        <end position="64"/>
    </location>
</feature>
<name>A0A9N7UAL5_PLEPL</name>
<accession>A0A9N7UAL5</accession>
<feature type="compositionally biased region" description="Low complexity" evidence="1">
    <location>
        <begin position="15"/>
        <end position="27"/>
    </location>
</feature>
<dbReference type="EMBL" id="CADEAL010000935">
    <property type="protein sequence ID" value="CAB1427002.1"/>
    <property type="molecule type" value="Genomic_DNA"/>
</dbReference>
<dbReference type="AlphaFoldDB" id="A0A9N7UAL5"/>
<evidence type="ECO:0000313" key="2">
    <source>
        <dbReference type="EMBL" id="CAB1427002.1"/>
    </source>
</evidence>
<comment type="caution">
    <text evidence="2">The sequence shown here is derived from an EMBL/GenBank/DDBJ whole genome shotgun (WGS) entry which is preliminary data.</text>
</comment>
<gene>
    <name evidence="2" type="ORF">PLEPLA_LOCUS14940</name>
</gene>
<reference evidence="2" key="1">
    <citation type="submission" date="2020-03" db="EMBL/GenBank/DDBJ databases">
        <authorList>
            <person name="Weist P."/>
        </authorList>
    </citation>
    <scope>NUCLEOTIDE SEQUENCE</scope>
</reference>
<evidence type="ECO:0000313" key="3">
    <source>
        <dbReference type="Proteomes" id="UP001153269"/>
    </source>
</evidence>
<organism evidence="2 3">
    <name type="scientific">Pleuronectes platessa</name>
    <name type="common">European plaice</name>
    <dbReference type="NCBI Taxonomy" id="8262"/>
    <lineage>
        <taxon>Eukaryota</taxon>
        <taxon>Metazoa</taxon>
        <taxon>Chordata</taxon>
        <taxon>Craniata</taxon>
        <taxon>Vertebrata</taxon>
        <taxon>Euteleostomi</taxon>
        <taxon>Actinopterygii</taxon>
        <taxon>Neopterygii</taxon>
        <taxon>Teleostei</taxon>
        <taxon>Neoteleostei</taxon>
        <taxon>Acanthomorphata</taxon>
        <taxon>Carangaria</taxon>
        <taxon>Pleuronectiformes</taxon>
        <taxon>Pleuronectoidei</taxon>
        <taxon>Pleuronectidae</taxon>
        <taxon>Pleuronectes</taxon>
    </lineage>
</organism>
<feature type="region of interest" description="Disordered" evidence="1">
    <location>
        <begin position="1"/>
        <end position="64"/>
    </location>
</feature>